<dbReference type="EMBL" id="AP018316">
    <property type="protein sequence ID" value="BAZ84548.1"/>
    <property type="molecule type" value="Genomic_DNA"/>
</dbReference>
<sequence>MITLQEIINSLASLSKEDQDFLFEILRKRREEETKQVIIHSLRGKYSNLATSSDDFAGKKQIEIALEN</sequence>
<protein>
    <submittedName>
        <fullName evidence="1">Uncharacterized protein</fullName>
    </submittedName>
</protein>
<organism evidence="1 2">
    <name type="scientific">Dolichospermum compactum NIES-806</name>
    <dbReference type="NCBI Taxonomy" id="1973481"/>
    <lineage>
        <taxon>Bacteria</taxon>
        <taxon>Bacillati</taxon>
        <taxon>Cyanobacteriota</taxon>
        <taxon>Cyanophyceae</taxon>
        <taxon>Nostocales</taxon>
        <taxon>Aphanizomenonaceae</taxon>
        <taxon>Dolichospermum</taxon>
        <taxon>Dolichospermum compactum</taxon>
    </lineage>
</organism>
<evidence type="ECO:0000313" key="1">
    <source>
        <dbReference type="EMBL" id="BAZ84548.1"/>
    </source>
</evidence>
<dbReference type="OrthoDB" id="583667at2"/>
<gene>
    <name evidence="1" type="ORF">NIES806_07380</name>
</gene>
<name>A0A1Z4UZ64_9CYAN</name>
<keyword evidence="2" id="KW-1185">Reference proteome</keyword>
<accession>A0A1Z4UZ64</accession>
<proteinExistence type="predicted"/>
<reference evidence="1 2" key="1">
    <citation type="submission" date="2017-06" db="EMBL/GenBank/DDBJ databases">
        <title>Genome sequencing of cyanobaciteial culture collection at National Institute for Environmental Studies (NIES).</title>
        <authorList>
            <person name="Hirose Y."/>
            <person name="Shimura Y."/>
            <person name="Fujisawa T."/>
            <person name="Nakamura Y."/>
            <person name="Kawachi M."/>
        </authorList>
    </citation>
    <scope>NUCLEOTIDE SEQUENCE [LARGE SCALE GENOMIC DNA]</scope>
    <source>
        <strain evidence="1 2">NIES-806</strain>
    </source>
</reference>
<dbReference type="RefSeq" id="WP_096664146.1">
    <property type="nucleotide sequence ID" value="NZ_AP018316.1"/>
</dbReference>
<dbReference type="AlphaFoldDB" id="A0A1Z4UZ64"/>
<evidence type="ECO:0000313" key="2">
    <source>
        <dbReference type="Proteomes" id="UP000218702"/>
    </source>
</evidence>
<dbReference type="Proteomes" id="UP000218702">
    <property type="component" value="Chromosome"/>
</dbReference>
<dbReference type="KEGG" id="dcm:NIES806_07380"/>